<dbReference type="RefSeq" id="WP_128421241.1">
    <property type="nucleotide sequence ID" value="NZ_CP049017.1"/>
</dbReference>
<dbReference type="InterPro" id="IPR010982">
    <property type="entry name" value="Lambda_DNA-bd_dom_sf"/>
</dbReference>
<comment type="caution">
    <text evidence="2">The sequence shown here is derived from an EMBL/GenBank/DDBJ whole genome shotgun (WGS) entry which is preliminary data.</text>
</comment>
<dbReference type="SUPFAM" id="SSF47413">
    <property type="entry name" value="lambda repressor-like DNA-binding domains"/>
    <property type="match status" value="1"/>
</dbReference>
<sequence length="98" mass="10462">MVNSVADLIRAARNGRTQAEFATVLGVSQSQLSRYERGEYDPPAKVINACMREAHIGNGVSAPSADDLAQKVRTMLASPDKEQVRSAIAGLLAVLAHE</sequence>
<keyword evidence="3" id="KW-1185">Reference proteome</keyword>
<evidence type="ECO:0000313" key="3">
    <source>
        <dbReference type="Proteomes" id="UP000239898"/>
    </source>
</evidence>
<dbReference type="CDD" id="cd00093">
    <property type="entry name" value="HTH_XRE"/>
    <property type="match status" value="1"/>
</dbReference>
<evidence type="ECO:0000313" key="2">
    <source>
        <dbReference type="EMBL" id="PPT87081.1"/>
    </source>
</evidence>
<dbReference type="Gene3D" id="1.10.260.40">
    <property type="entry name" value="lambda repressor-like DNA-binding domains"/>
    <property type="match status" value="1"/>
</dbReference>
<protein>
    <submittedName>
        <fullName evidence="2">Transcriptional regulator</fullName>
    </submittedName>
</protein>
<dbReference type="GO" id="GO:0003677">
    <property type="term" value="F:DNA binding"/>
    <property type="evidence" value="ECO:0007669"/>
    <property type="project" value="InterPro"/>
</dbReference>
<dbReference type="PROSITE" id="PS50943">
    <property type="entry name" value="HTH_CROC1"/>
    <property type="match status" value="1"/>
</dbReference>
<dbReference type="SMART" id="SM00530">
    <property type="entry name" value="HTH_XRE"/>
    <property type="match status" value="1"/>
</dbReference>
<evidence type="ECO:0000259" key="1">
    <source>
        <dbReference type="PROSITE" id="PS50943"/>
    </source>
</evidence>
<dbReference type="EMBL" id="MIGX01000093">
    <property type="protein sequence ID" value="PPT87081.1"/>
    <property type="molecule type" value="Genomic_DNA"/>
</dbReference>
<dbReference type="InterPro" id="IPR001387">
    <property type="entry name" value="Cro/C1-type_HTH"/>
</dbReference>
<name>A0A2S6ZCH4_9XANT</name>
<accession>A0A2S6ZCH4</accession>
<dbReference type="Pfam" id="PF01381">
    <property type="entry name" value="HTH_3"/>
    <property type="match status" value="1"/>
</dbReference>
<reference evidence="2 3" key="1">
    <citation type="submission" date="2016-08" db="EMBL/GenBank/DDBJ databases">
        <title>Evolution of the type three secretion system and type three effector repertoires in Xanthomonas.</title>
        <authorList>
            <person name="Merda D."/>
            <person name="Briand M."/>
            <person name="Bosis E."/>
            <person name="Rousseau C."/>
            <person name="Portier P."/>
            <person name="Jacques M.-A."/>
            <person name="Fischer-Le Saux M."/>
        </authorList>
    </citation>
    <scope>NUCLEOTIDE SEQUENCE [LARGE SCALE GENOMIC DNA]</scope>
    <source>
        <strain evidence="2 3">CFBP 4691</strain>
    </source>
</reference>
<dbReference type="OrthoDB" id="6057891at2"/>
<organism evidence="2 3">
    <name type="scientific">Xanthomonas theicola</name>
    <dbReference type="NCBI Taxonomy" id="56464"/>
    <lineage>
        <taxon>Bacteria</taxon>
        <taxon>Pseudomonadati</taxon>
        <taxon>Pseudomonadota</taxon>
        <taxon>Gammaproteobacteria</taxon>
        <taxon>Lysobacterales</taxon>
        <taxon>Lysobacteraceae</taxon>
        <taxon>Xanthomonas</taxon>
    </lineage>
</organism>
<proteinExistence type="predicted"/>
<dbReference type="AlphaFoldDB" id="A0A2S6ZCH4"/>
<gene>
    <name evidence="2" type="ORF">XthCFBP4691_15535</name>
</gene>
<feature type="domain" description="HTH cro/C1-type" evidence="1">
    <location>
        <begin position="13"/>
        <end position="47"/>
    </location>
</feature>
<dbReference type="Proteomes" id="UP000239898">
    <property type="component" value="Unassembled WGS sequence"/>
</dbReference>